<feature type="binding site" evidence="6">
    <location>
        <position position="117"/>
    </location>
    <ligand>
        <name>a divalent metal cation</name>
        <dbReference type="ChEBI" id="CHEBI:60240"/>
        <label>2</label>
        <note>catalytic</note>
    </ligand>
</feature>
<dbReference type="GO" id="GO:0070006">
    <property type="term" value="F:metalloaminopeptidase activity"/>
    <property type="evidence" value="ECO:0007669"/>
    <property type="project" value="UniProtKB-UniRule"/>
</dbReference>
<dbReference type="AlphaFoldDB" id="A0A367YV71"/>
<evidence type="ECO:0000313" key="9">
    <source>
        <dbReference type="EMBL" id="RCK69764.1"/>
    </source>
</evidence>
<comment type="subunit">
    <text evidence="6">Monomer.</text>
</comment>
<reference evidence="9 10" key="1">
    <citation type="submission" date="2018-07" db="EMBL/GenBank/DDBJ databases">
        <title>Desertimonas flava gen. nov. sp. nov.</title>
        <authorList>
            <person name="Liu S."/>
        </authorList>
    </citation>
    <scope>NUCLEOTIDE SEQUENCE [LARGE SCALE GENOMIC DNA]</scope>
    <source>
        <strain evidence="9 10">16Sb5-5</strain>
    </source>
</reference>
<dbReference type="NCBIfam" id="TIGR00500">
    <property type="entry name" value="met_pdase_I"/>
    <property type="match status" value="1"/>
</dbReference>
<dbReference type="SUPFAM" id="SSF55920">
    <property type="entry name" value="Creatinase/aminopeptidase"/>
    <property type="match status" value="1"/>
</dbReference>
<evidence type="ECO:0000256" key="3">
    <source>
        <dbReference type="ARBA" id="ARBA00022670"/>
    </source>
</evidence>
<dbReference type="PANTHER" id="PTHR43330">
    <property type="entry name" value="METHIONINE AMINOPEPTIDASE"/>
    <property type="match status" value="1"/>
</dbReference>
<dbReference type="EC" id="3.4.11.18" evidence="6 7"/>
<dbReference type="CDD" id="cd01086">
    <property type="entry name" value="MetAP1"/>
    <property type="match status" value="1"/>
</dbReference>
<dbReference type="EMBL" id="QOUI01000005">
    <property type="protein sequence ID" value="RCK69764.1"/>
    <property type="molecule type" value="Genomic_DNA"/>
</dbReference>
<feature type="binding site" evidence="6">
    <location>
        <position position="221"/>
    </location>
    <ligand>
        <name>a divalent metal cation</name>
        <dbReference type="ChEBI" id="CHEBI:60240"/>
        <label>2</label>
        <note>catalytic</note>
    </ligand>
</feature>
<feature type="binding site" evidence="6">
    <location>
        <position position="252"/>
    </location>
    <ligand>
        <name>a divalent metal cation</name>
        <dbReference type="ChEBI" id="CHEBI:60240"/>
        <label>2</label>
        <note>catalytic</note>
    </ligand>
</feature>
<name>A0A367YV71_9ACTN</name>
<gene>
    <name evidence="6 9" type="primary">map</name>
    <name evidence="9" type="ORF">DT076_10045</name>
</gene>
<dbReference type="InterPro" id="IPR002467">
    <property type="entry name" value="Pept_M24A_MAP1"/>
</dbReference>
<dbReference type="PANTHER" id="PTHR43330:SF27">
    <property type="entry name" value="METHIONINE AMINOPEPTIDASE"/>
    <property type="match status" value="1"/>
</dbReference>
<feature type="binding site" evidence="6">
    <location>
        <position position="106"/>
    </location>
    <ligand>
        <name>a divalent metal cation</name>
        <dbReference type="ChEBI" id="CHEBI:60240"/>
        <label>1</label>
    </ligand>
</feature>
<dbReference type="InterPro" id="IPR000994">
    <property type="entry name" value="Pept_M24"/>
</dbReference>
<organism evidence="9 10">
    <name type="scientific">Desertihabitans brevis</name>
    <dbReference type="NCBI Taxonomy" id="2268447"/>
    <lineage>
        <taxon>Bacteria</taxon>
        <taxon>Bacillati</taxon>
        <taxon>Actinomycetota</taxon>
        <taxon>Actinomycetes</taxon>
        <taxon>Propionibacteriales</taxon>
        <taxon>Propionibacteriaceae</taxon>
        <taxon>Desertihabitans</taxon>
    </lineage>
</organism>
<comment type="catalytic activity">
    <reaction evidence="6 7">
        <text>Release of N-terminal amino acids, preferentially methionine, from peptides and arylamides.</text>
        <dbReference type="EC" id="3.4.11.18"/>
    </reaction>
</comment>
<evidence type="ECO:0000256" key="7">
    <source>
        <dbReference type="RuleBase" id="RU003653"/>
    </source>
</evidence>
<keyword evidence="5 6" id="KW-0378">Hydrolase</keyword>
<feature type="binding site" evidence="6">
    <location>
        <position position="252"/>
    </location>
    <ligand>
        <name>a divalent metal cation</name>
        <dbReference type="ChEBI" id="CHEBI:60240"/>
        <label>1</label>
    </ligand>
</feature>
<dbReference type="GO" id="GO:0005829">
    <property type="term" value="C:cytosol"/>
    <property type="evidence" value="ECO:0007669"/>
    <property type="project" value="TreeGrafter"/>
</dbReference>
<evidence type="ECO:0000256" key="5">
    <source>
        <dbReference type="ARBA" id="ARBA00022801"/>
    </source>
</evidence>
<evidence type="ECO:0000256" key="4">
    <source>
        <dbReference type="ARBA" id="ARBA00022723"/>
    </source>
</evidence>
<accession>A0A367YV71</accession>
<comment type="caution">
    <text evidence="9">The sequence shown here is derived from an EMBL/GenBank/DDBJ whole genome shotgun (WGS) entry which is preliminary data.</text>
</comment>
<keyword evidence="10" id="KW-1185">Reference proteome</keyword>
<dbReference type="GO" id="GO:0006508">
    <property type="term" value="P:proteolysis"/>
    <property type="evidence" value="ECO:0007669"/>
    <property type="project" value="UniProtKB-KW"/>
</dbReference>
<dbReference type="GO" id="GO:0004239">
    <property type="term" value="F:initiator methionyl aminopeptidase activity"/>
    <property type="evidence" value="ECO:0007669"/>
    <property type="project" value="UniProtKB-UniRule"/>
</dbReference>
<keyword evidence="2 6" id="KW-0031">Aminopeptidase</keyword>
<keyword evidence="4 6" id="KW-0479">Metal-binding</keyword>
<protein>
    <recommendedName>
        <fullName evidence="6 7">Methionine aminopeptidase</fullName>
        <shortName evidence="6">MAP</shortName>
        <shortName evidence="6">MetAP</shortName>
        <ecNumber evidence="6 7">3.4.11.18</ecNumber>
    </recommendedName>
    <alternativeName>
        <fullName evidence="6">Peptidase M</fullName>
    </alternativeName>
</protein>
<dbReference type="InterPro" id="IPR036005">
    <property type="entry name" value="Creatinase/aminopeptidase-like"/>
</dbReference>
<comment type="similarity">
    <text evidence="6">Belongs to the peptidase M24A family. Methionine aminopeptidase type 1 subfamily.</text>
</comment>
<evidence type="ECO:0000256" key="1">
    <source>
        <dbReference type="ARBA" id="ARBA00002521"/>
    </source>
</evidence>
<dbReference type="Pfam" id="PF00557">
    <property type="entry name" value="Peptidase_M24"/>
    <property type="match status" value="1"/>
</dbReference>
<evidence type="ECO:0000259" key="8">
    <source>
        <dbReference type="Pfam" id="PF00557"/>
    </source>
</evidence>
<feature type="binding site" evidence="6">
    <location>
        <position position="182"/>
    </location>
    <ligand>
        <name>a divalent metal cation</name>
        <dbReference type="ChEBI" id="CHEBI:60240"/>
        <label>2</label>
        <note>catalytic</note>
    </ligand>
</feature>
<feature type="binding site" evidence="6">
    <location>
        <position position="189"/>
    </location>
    <ligand>
        <name>substrate</name>
    </ligand>
</feature>
<dbReference type="PRINTS" id="PR00599">
    <property type="entry name" value="MAPEPTIDASE"/>
</dbReference>
<dbReference type="HAMAP" id="MF_01974">
    <property type="entry name" value="MetAP_1"/>
    <property type="match status" value="1"/>
</dbReference>
<proteinExistence type="inferred from homology"/>
<feature type="binding site" evidence="6">
    <location>
        <position position="89"/>
    </location>
    <ligand>
        <name>substrate</name>
    </ligand>
</feature>
<evidence type="ECO:0000313" key="10">
    <source>
        <dbReference type="Proteomes" id="UP000252770"/>
    </source>
</evidence>
<feature type="domain" description="Peptidase M24" evidence="8">
    <location>
        <begin position="17"/>
        <end position="259"/>
    </location>
</feature>
<evidence type="ECO:0000256" key="6">
    <source>
        <dbReference type="HAMAP-Rule" id="MF_01974"/>
    </source>
</evidence>
<dbReference type="Proteomes" id="UP000252770">
    <property type="component" value="Unassembled WGS sequence"/>
</dbReference>
<dbReference type="InterPro" id="IPR001714">
    <property type="entry name" value="Pept_M24_MAP"/>
</dbReference>
<dbReference type="RefSeq" id="WP_114126523.1">
    <property type="nucleotide sequence ID" value="NZ_QOUI01000005.1"/>
</dbReference>
<comment type="cofactor">
    <cofactor evidence="6">
        <name>Co(2+)</name>
        <dbReference type="ChEBI" id="CHEBI:48828"/>
    </cofactor>
    <cofactor evidence="6">
        <name>Zn(2+)</name>
        <dbReference type="ChEBI" id="CHEBI:29105"/>
    </cofactor>
    <cofactor evidence="6">
        <name>Mn(2+)</name>
        <dbReference type="ChEBI" id="CHEBI:29035"/>
    </cofactor>
    <cofactor evidence="6">
        <name>Fe(2+)</name>
        <dbReference type="ChEBI" id="CHEBI:29033"/>
    </cofactor>
    <text evidence="6">Binds 2 divalent metal cations per subunit. Has a high-affinity and a low affinity metal-binding site. The true nature of the physiological cofactor is under debate. The enzyme is active with cobalt, zinc, manganese or divalent iron ions. Most likely, methionine aminopeptidases function as mononuclear Fe(2+)-metalloproteases under physiological conditions, and the catalytically relevant metal-binding site has been assigned to the histidine-containing high-affinity site.</text>
</comment>
<dbReference type="Gene3D" id="3.90.230.10">
    <property type="entry name" value="Creatinase/methionine aminopeptidase superfamily"/>
    <property type="match status" value="1"/>
</dbReference>
<comment type="function">
    <text evidence="1 6">Removes the N-terminal methionine from nascent proteins. The N-terminal methionine is often cleaved when the second residue in the primary sequence is small and uncharged (Met-Ala-, Cys, Gly, Pro, Ser, Thr, or Val). Requires deformylation of the N(alpha)-formylated initiator methionine before it can be hydrolyzed.</text>
</comment>
<keyword evidence="3 6" id="KW-0645">Protease</keyword>
<dbReference type="GO" id="GO:0046872">
    <property type="term" value="F:metal ion binding"/>
    <property type="evidence" value="ECO:0007669"/>
    <property type="project" value="UniProtKB-UniRule"/>
</dbReference>
<feature type="binding site" evidence="6">
    <location>
        <position position="117"/>
    </location>
    <ligand>
        <name>a divalent metal cation</name>
        <dbReference type="ChEBI" id="CHEBI:60240"/>
        <label>1</label>
    </ligand>
</feature>
<evidence type="ECO:0000256" key="2">
    <source>
        <dbReference type="ARBA" id="ARBA00022438"/>
    </source>
</evidence>
<sequence length="275" mass="28617">MLGRSRIELKTPAQVDAMRRAAMVVHEALEATSAAVRPGVTTAELDAVAAEVIASAGATSNFLHYGADEDGRGGFTGVVCLSVNAEVVHGVPGTRVLAEGDLLSIDCGAVVDGWHADAARTVPVGEPSDARRALSEATRRAMWAGIRAVRPGGRVGDVSAAVQASVEAEPQRYGIVAEYVGHGIGSQMHMEPDVPNSVARGPWPGGRRGPRLVPGMVLCIEPMLTAGSADTRTLDDGWTVATRDGSDACHWESMVAVTEDGIRVLSEPDEGAAHL</sequence>